<feature type="domain" description="VAL1-3 N-terminal zinc finger" evidence="1">
    <location>
        <begin position="50"/>
        <end position="97"/>
    </location>
</feature>
<evidence type="ECO:0000313" key="2">
    <source>
        <dbReference type="EMBL" id="GFQ01823.1"/>
    </source>
</evidence>
<name>A0A830CUE0_9LAMI</name>
<sequence length="324" mass="35694">MSSTTKACFNSNCKEASEKWRTGWRRRTGEYAHLCDRCAAVYEDGKFCETFHLNAPGWRCCESCGKQIHCGCIVSFHMFVLLDAGGIECLACARKSYILTPNPAWPPPLHFLPSQPERMKDLSVKPWSSIAGSGPVPWRQAPSLFNGSVIQSNVPLRMPFEMNVSGCVRDRISTASPQMKAEHSYERLISGNLSLGLSETLHQNGNTGLHVKEQPYHPLVNGMKPLFPMIDSSPSTLNFVKSSSSNIEAEDAHRASIISEPVAISILMGKHRCCPGGTGSCGEPQICSGKARADGRSRKPLLPRYHPQISEETLQLISGEYPIF</sequence>
<proteinExistence type="predicted"/>
<dbReference type="PANTHER" id="PTHR46245:SF10">
    <property type="entry name" value="B3 DOMAIN-CONTAINING TRANSCRIPTION FACTOR VAL3"/>
    <property type="match status" value="1"/>
</dbReference>
<dbReference type="InterPro" id="IPR057743">
    <property type="entry name" value="Zfn_VAL1-3_N"/>
</dbReference>
<dbReference type="OrthoDB" id="757982at2759"/>
<reference evidence="2" key="1">
    <citation type="submission" date="2020-07" db="EMBL/GenBank/DDBJ databases">
        <title>Ethylene signaling mediates host invasion by parasitic plants.</title>
        <authorList>
            <person name="Yoshida S."/>
        </authorList>
    </citation>
    <scope>NUCLEOTIDE SEQUENCE</scope>
    <source>
        <strain evidence="2">Okayama</strain>
    </source>
</reference>
<dbReference type="Pfam" id="PF25813">
    <property type="entry name" value="zf_VAL1_N"/>
    <property type="match status" value="1"/>
</dbReference>
<comment type="caution">
    <text evidence="2">The sequence shown here is derived from an EMBL/GenBank/DDBJ whole genome shotgun (WGS) entry which is preliminary data.</text>
</comment>
<dbReference type="PANTHER" id="PTHR46245">
    <property type="entry name" value="B3 DOMAIN-CONTAINING PROTEIN OS07G0563300"/>
    <property type="match status" value="1"/>
</dbReference>
<dbReference type="Proteomes" id="UP000653305">
    <property type="component" value="Unassembled WGS sequence"/>
</dbReference>
<accession>A0A830CUE0</accession>
<evidence type="ECO:0000313" key="3">
    <source>
        <dbReference type="Proteomes" id="UP000653305"/>
    </source>
</evidence>
<gene>
    <name evidence="2" type="ORF">PHJA_002326200</name>
</gene>
<dbReference type="AlphaFoldDB" id="A0A830CUE0"/>
<evidence type="ECO:0000259" key="1">
    <source>
        <dbReference type="Pfam" id="PF25813"/>
    </source>
</evidence>
<dbReference type="EMBL" id="BMAC01000711">
    <property type="protein sequence ID" value="GFQ01823.1"/>
    <property type="molecule type" value="Genomic_DNA"/>
</dbReference>
<organism evidence="2 3">
    <name type="scientific">Phtheirospermum japonicum</name>
    <dbReference type="NCBI Taxonomy" id="374723"/>
    <lineage>
        <taxon>Eukaryota</taxon>
        <taxon>Viridiplantae</taxon>
        <taxon>Streptophyta</taxon>
        <taxon>Embryophyta</taxon>
        <taxon>Tracheophyta</taxon>
        <taxon>Spermatophyta</taxon>
        <taxon>Magnoliopsida</taxon>
        <taxon>eudicotyledons</taxon>
        <taxon>Gunneridae</taxon>
        <taxon>Pentapetalae</taxon>
        <taxon>asterids</taxon>
        <taxon>lamiids</taxon>
        <taxon>Lamiales</taxon>
        <taxon>Orobanchaceae</taxon>
        <taxon>Orobanchaceae incertae sedis</taxon>
        <taxon>Phtheirospermum</taxon>
    </lineage>
</organism>
<keyword evidence="3" id="KW-1185">Reference proteome</keyword>
<protein>
    <submittedName>
        <fullName evidence="2">B3 domain-containing protein os07g0563300</fullName>
    </submittedName>
</protein>